<sequence>MPVLSVDYTYITPPFTLPDYQVVGYDTCSGLVRVRVLAPPPSVPSSLMPTPPASAIHSIPRTHLALCQWDEDTMLARPTLDLEGVCALDTVDTGSDIRRESDSGRAVLERERRARKERQRASASTMMMVSGASLLDLADTLYAEGSDSDSASGSGSGSGLIATRGSGEYMSSGSFQHTSSSRDRKDKQGDSADPASACASESRVSSVTDRVIQAAGLGMGQTLPQDVTAFIEQSLNTSRSVPCTKHLFSNPDQAEQSCRIGGEEFSRRASWLNSQLFLLDPQCGTQIRQFQSLLEDVSAVIRLCTPSAVCMNPEELHGVVGVARYELSEADQAIRTPLPASITAGLPERDITDALDGNTDIAGVLEQLLKDLVRDSIVSIYSGTVSESISAQVDASIQSTKRHRLRAMVQRNGQRPAGTVQTLDVDEGQIQKRVMCRVRDRNKRLLRMLDCMVVRMLGETVDLFSQPWREVFKRVDDSAYLLPPCLTLSGSEDQGTPSLYRLWPCHVGGVTSSEMAGEGIPPVYPSDPLFTLPLSVSPRDPEGWECLAEGVMSVTQCGGWSVTGLDTQELALKHKTCGAHTLLAPLSAWPHTKETVLDTLDPYADLVSVVVEAERCPLGYTNYLRAKRAMEVYTFLRQCVEGMLCQHLGVSAERIQTLTGHASFDAILVAVQTPTPKAEGVSAPPSVLGGEGQRVVSLSLLEEEWGALESYQESLCRFPSTVYYSGACTHLESVRDALRTHLVTGRHTLLSRHVSVLEAVSEVTLQTARALQGALTAPCPLPADQVVLAALVESTTAALPLWLGCLSEVEAYCSALLTHGADIPHDTHLTLTRLAKFVHGLPETLATVKSSNASTLQRQRAQLGVLARWMGCVTATLHAVCDGVTRLGSGTEAQLEEEAERGVTDRSPLAFLYTPFPFPEDDIVSGVLMGVTSDMDRAHEMGDVPPSLVTDLLMCGGLLMAFQAHTGLTVLPQLVQPVSGPTALSSLLDRVSVEERHTPFTPYTRPASRRHVVVREVLCEIIDLLDRSAKGMSLIRDWADEWGLGQSDKAAVKPSLSELPGDPRLVYRVNMLMCRATDTLDLLREAPVDTLDHSTLSALLEDMQACTLQLETSFGASSKRRTLGGRGKDEVSPNYTFKSILEGLIDTLSPTVNLVRLLTADTMQTRHLDVLESRTGLPVLQMDRLSIPVYIESGALNMLHDIADVVSMADEERAVEDNLDSIQKTLDSWSVQLDTRPDLVGGFDLPDHFFHTLRAAVLYVQRDVGSHYAQEITLRARKLEATTLSVIHSGSMVRYCQQYLMLGSHLMSDESEHGPVYMNAKRRWYQIRKSLAARARVRLLTVLTDSELTETLQGILLAVVPVVRYLRGHSMTHTLTQRKGGRIRNIQCVPEQISQLLFTDPMVVDPVSQSALHGQTRPQELYVSAQGLMYNIDGMLVQLTSKARARVAQTEGETDPEIEHGARHVDWEITAMVSGLASNNWRTEVLRLNNPVPMPPIRGLLVDSLRSPVRHAVRSNIKRAVSLLYAGDMDSFRDMPYHSQFIALNFWMHEEMRRATISVAPDEAMKTTARKILAQVRAPESHPRLVLCQSLQARTEYNMSQLMPVDADDDANMHLPVLSALCVANWYFEDKNRLCLSSLGAHIKTCSYDWLGTATEAEVPDECHGSLDFSVCEDYAPPTMAALLARGVTLGLCSNWGDGVEVLLPSLLPIARIIGQIPMIESVNRYRTPELLAHNVSNLLIDGHLVILTGMENAPPEMVNIVSVLAKTLHTGGEFPYASSEKTPFLSQTDTDLALIRRPMGKELPHLSEHSIGTLVLFLPNLEPGPFRISRRLPDSPIRYADVRPAAERLRYVPRSAGRPCLSLRTTFSYAHPKLFLEPRHLATAVSLTEGTDDTPCLSVYKYLSMSFKRPDREGLRLAVAASFNVEPFDPPSYGEGEGLLTGEGVYASRWISSVLQGGIASRVCVQTRVPVSAVHLVRHSARACGASVLHIPHYAKLREYLVRHGRDTDTDPAKTWICVDMAFDPTGAEVGRMMDMLRNVIVPDCLPRMVFIFPSLPHHSMFHVPTCLMGESMLDPSLACMDMLRHSTGVKPDTTSQDRPCFFFGMLARFCEIVLKGLDSTLMDSEGSFLHALVLWLLAEDGLVTLEPVSAQPTFDGGRISLDVLTGEEGIYSLPNVGSAIRVVPNAEGIRALGESSTVGNLGTLFLTAFAVVYSAFSIMASMQNEFSPVIYQTMVGITSRPGALASLQSVHTEFAVITTKVLEAAFPDADTLGPFQALRFNPEFREFEVTQLRDPIEVEDHLQTHPRWSLPPCLTDANRAFAHSIAACLTFGVHCVLNSSMAVGKTWVASCARFLLPSCVGTVSEVVSKRDTGFPTGLSMNVAITPTDQPGLVPLFSHCLAVCVDYEAEEGTDVTECDLFQSIVSRTASVSAVQRELDISQILLHPNTHARQIEQDDHFCVEAQYGTLHSMTLFLESHLSADFYDVKPLAFVMEADLLVDHQLVTALTGACPVAEGIPDTLAVSLPEAVSRICEVVDMSPLTLLGTVRKMGMLATRSDPSLYYLTPALLVVALTKSMCRPCESEQLEEVLSILSELCEDMDAPRFSPSPLSQTLLSAAPTNHRSWSDILSGLQSGTGAPPPKTFFFVSECFGPLLPSKYDMPGVLKGLSVVHPVVVPTVLQSAVEIECWLAVNNTVAESAEDAGISCDRDTLSQLRVPCLSLILPSHDSEDLAQASQVLWKALNYSVDLAQIASSGYKKKARGMRSQALRTQALVQTQGGTTGRDADKGDHQRDWETGSTRSFQSGVSKESGSRYGNGSVHGSMAHTMYTTTSMANDRQASFFGDSYERYLPRLLLDMSVLSEGLGLPASLALPLLDSTSVSGETLASCVTPYKVFPGGDVKCQLQTKYVPEQTLFSRVLLRIPEELLQKSEILRLSAIAFHNGYMPPVFSNASMGQVLMVLGEKYSLPQPDVSVLVMKLSQHLVVCSTATTVSDMHMAGNMVGASPSPLSPLLSNVPSTARFLDSKYGTGGVKPEMVRPTLAVVASVIDAVTAARPDFSTLFSQFVSSSMAYARLKDKGSQHEYSELTHVQKGLASFEKAVWASHNKRQEGPERTASTALLTKIAEISAGLQLCTPPSASASADPSPLVSAGAHLSALLLFAETAFSRRDHPVLSKVVESTVSVGGFDPSDPSLSLNAYLAAVLSSPYHHLVPHPIRTFLWLYLDLLPPVDTAVYACAKACLCSALIPDTLVLLDPLYGVRVAQTVEMWAAGALDTLSTKNTADKNTQIVTAARKSQAQAVRVLSLDTSEDEFHKSVVSALETGANLIFHAEGARASQAALSFLSLLLRQYQTRSTRSGQAVVLGRYVVRLGIPTHRRRIYLCIPPETLPPKLAHSSSLLHCVPDTTESVLPLMGVMERATPAHDVGPIHATAILEEDAEAARLGYWAGVRSLSVALRQRDPTQVAQSLMAAPCLTKLHQKQHAKYRSLCQVFSSASDSNTLNSVMSTFNQSVSESESPLIRAYADTGVHMARLETGLSSLLSKGSGTLDRDTVVKAGCLGLCSLVSTAAVESLDMAQFNVFVCTYLLTTMVAMGHMSLHDIKAGRLVLAHDWERLASMVDREKQYQINLKHSETLSRLRRTPDLKEAFNRLVLLESCVGALAGLTDAIFDVDSILTDAIQIVTNPDSGLSVLASLVGNSRSYSAVFGDRKVVQRFNLPKGILGQGTGDATLVKHLLVVSVLNPTSALVTLGAWLRASSAAAHMQQGLSAHETRMSGAYRRGYDLGQTHWSVLLGEGVSTLISSDRPNAFMVVTHVDDVYASKAVCDHLYSIGHTAVYGLFSTMPVNRMAVVPIELLDGMDINDPRLYQPCKVIVLVPRGASRAQTKMADHLLSVAVSTVCLPEETSPLQASLTKIRSVSLDALSDSPHFIKPSIAVSHYVSPLFSRCMRRMLLGYILSFGLAQHYPGCGAAVGMDGEVSLELLVRQITTTAKLVGPYATEAKDVYARRTLAPPPPPPGIQSPFDQQGAVRLVNEWHRDRAVTRASWFHPAVNMYDAFLWVRKFHSCKEDIYASRHTMRHLRLMTDVVCFDGPASHMGPCPVEVSGVSPTLDRYDAVAASAAGNTNQRTSRSLASHVSRQSNTFTVGAPQLSTRGGHAPSVSGSVAHSIASHVSGKSSASSAMGTRATRRLAKVMDTHIDQVPRVTLLYPSPSMTVDSAVPAMTNTDVAGIVKGLARFYKPDTNRCTLQEYFGPKGGTLLAHLPAELVALKTGLGARGKRKPRLPPCDECDETDLDDESYEFLDVCSAMLDDNRIREIEAFVSAFPVAKWRVDPADLSPLSYLAMHTVVSVMRVAYAQEHEVPLDSCFLRTTLVRPITEEAVVKVPVEALGFCLSHDGTTAVSSSVLLPTPRTVLYLVASSDYRGRDCDNESQSSQSISGVSVNMGLGGHHVGLALESNSCEVPVFLGRHNIGSIRLRSLIDKNFWGSVGARFEVVC</sequence>
<feature type="compositionally biased region" description="Basic and acidic residues" evidence="1">
    <location>
        <begin position="180"/>
        <end position="190"/>
    </location>
</feature>
<dbReference type="Proteomes" id="UP000265618">
    <property type="component" value="Unassembled WGS sequence"/>
</dbReference>
<evidence type="ECO:0000256" key="1">
    <source>
        <dbReference type="SAM" id="MobiDB-lite"/>
    </source>
</evidence>
<keyword evidence="3" id="KW-1185">Reference proteome</keyword>
<dbReference type="EMBL" id="BDIP01000170">
    <property type="protein sequence ID" value="GIQ80438.1"/>
    <property type="molecule type" value="Genomic_DNA"/>
</dbReference>
<feature type="compositionally biased region" description="Low complexity" evidence="1">
    <location>
        <begin position="4171"/>
        <end position="4185"/>
    </location>
</feature>
<feature type="region of interest" description="Disordered" evidence="1">
    <location>
        <begin position="145"/>
        <end position="201"/>
    </location>
</feature>
<gene>
    <name evidence="2" type="ORF">KIPB_001238</name>
</gene>
<reference evidence="2 3" key="1">
    <citation type="journal article" date="2018" name="PLoS ONE">
        <title>The draft genome of Kipferlia bialata reveals reductive genome evolution in fornicate parasites.</title>
        <authorList>
            <person name="Tanifuji G."/>
            <person name="Takabayashi S."/>
            <person name="Kume K."/>
            <person name="Takagi M."/>
            <person name="Nakayama T."/>
            <person name="Kamikawa R."/>
            <person name="Inagaki Y."/>
            <person name="Hashimoto T."/>
        </authorList>
    </citation>
    <scope>NUCLEOTIDE SEQUENCE [LARGE SCALE GENOMIC DNA]</scope>
    <source>
        <strain evidence="2">NY0173</strain>
    </source>
</reference>
<name>A0A9K3CQD9_9EUKA</name>
<evidence type="ECO:0000313" key="2">
    <source>
        <dbReference type="EMBL" id="GIQ80438.1"/>
    </source>
</evidence>
<evidence type="ECO:0000313" key="3">
    <source>
        <dbReference type="Proteomes" id="UP000265618"/>
    </source>
</evidence>
<feature type="region of interest" description="Disordered" evidence="1">
    <location>
        <begin position="95"/>
        <end position="125"/>
    </location>
</feature>
<feature type="compositionally biased region" description="Polar residues" evidence="1">
    <location>
        <begin position="2799"/>
        <end position="2818"/>
    </location>
</feature>
<feature type="region of interest" description="Disordered" evidence="1">
    <location>
        <begin position="2778"/>
        <end position="2821"/>
    </location>
</feature>
<feature type="compositionally biased region" description="Basic and acidic residues" evidence="1">
    <location>
        <begin position="95"/>
        <end position="114"/>
    </location>
</feature>
<feature type="compositionally biased region" description="Basic and acidic residues" evidence="1">
    <location>
        <begin position="2786"/>
        <end position="2798"/>
    </location>
</feature>
<comment type="caution">
    <text evidence="2">The sequence shown here is derived from an EMBL/GenBank/DDBJ whole genome shotgun (WGS) entry which is preliminary data.</text>
</comment>
<proteinExistence type="predicted"/>
<organism evidence="2 3">
    <name type="scientific">Kipferlia bialata</name>
    <dbReference type="NCBI Taxonomy" id="797122"/>
    <lineage>
        <taxon>Eukaryota</taxon>
        <taxon>Metamonada</taxon>
        <taxon>Carpediemonas-like organisms</taxon>
        <taxon>Kipferlia</taxon>
    </lineage>
</organism>
<feature type="region of interest" description="Disordered" evidence="1">
    <location>
        <begin position="4148"/>
        <end position="4186"/>
    </location>
</feature>
<protein>
    <submittedName>
        <fullName evidence="2">Uncharacterized protein</fullName>
    </submittedName>
</protein>
<feature type="compositionally biased region" description="Polar residues" evidence="1">
    <location>
        <begin position="169"/>
        <end position="179"/>
    </location>
</feature>
<accession>A0A9K3CQD9</accession>